<sequence>MSAVEVVDNSTAVIEEVELHSNSKPLSEAMEDETTPSFNGVKDKPVEEAEFHTSETALEESEGDKEKDPDVSEDVADANELTLDDTLNKEEESGGALATIDRNSADEPTSDSSVQPLEAFPNTSPYDGVGDTEITFHQETSHDSDPYGTGTGEDTETSTIHEAGELRSEVELESLIQETTYPVEPAPEAASGALPDHYINGNSVDSEADDEVFTLETSPVVTNNPQVEVPASQEYALNNGIAEDSTEGEGFEEQGAEPSTTEEVIGPLSVDRISDMHISDGVILASTEMKAVGAGEIGIPRLDGFAGSIVPEESSISVTRRPPSESTIDSLEKSHTKAELASTVESITADGLNTFEVPIHLTEDSALGASVVQLVDSGEQIQILASDTGKQVTTTTSHAPAEAFPNEQDPSAKMTTSVGEGLSPPADIILDSPENIEIEAGGSHSVQVEASARESLGSASSSLNRIQADQVLSSENPSKNEGDVLTEQATNYYNNNELSLEGMPMDVDSAFEPLGEKLIVDVIEGLDIETAVASELGSKQKMTKRTDDGYASTIQEFSATGGGADMAQQALVVERELPVEESFVVDVEEAHMVSEAVHENLVDELVRSQEELMIEPAFENVAADSALEEVSGFLNEDAPSTESENPLAETVKSADEVALNVGQEPALTAVEEVLTARDEIALPQHSIHVAGEEVSYGADDPTSATQHPPANPDTDHDASFEVIMKEQSNVELDKKDALVLAYLNLVENDPLDSAISAAQSTETEEHVSMETDVSQDENPAFGAGNDDTVASTQGEIPTGGDDGSQLPQQSGECADVGTNAVEAAVEVSTDHGTSTIEEIYRAVGEEAESKHPNVPQLDSSLEGSPIADNNSTGDATQSPIGENILDVSSLESTAGKEQSFLGPDEVVAEVTQDEAATVIADSNAPVLEGPPSWDGKSPAVALESQLVEIIVSAESLTEISSDTTDLKEMSIDQEIQPTEPTTSSSELAAGVQNDMDVETVAQVVSEDSVDLSVDAAEIERPKSPWIPSYGVVNQGPEVAVGECISETEFGQLSPPDLAPSAEQPMPVVNVVSEESGPLVVKPEETQGLSRPSSPWVPSYSVSVQGSPSVSTPNSPVIVATEISRDQVPASQAKEFIETANLLSNEDIPEIDTAMQFVGFDQQSQVPLDVPSEDVQEHISRIQPDQPDQRVDSTTYSEEALVDPDAGSTLQEAPETEDASSEGTKGEEEAYKIEDSTELADVGHTAGDEEAHIQTDSSNLSVNATEIERPKSPWTPSYSVINQGLNVVFEEDIPDIEQLPPSDVPVSKGSSVPEVNIIPEVSEATVANVSPMIRYF</sequence>
<dbReference type="OrthoDB" id="2804751at2759"/>
<gene>
    <name evidence="2" type="ORF">J3R30DRAFT_417034</name>
</gene>
<keyword evidence="3" id="KW-1185">Reference proteome</keyword>
<proteinExistence type="predicted"/>
<feature type="compositionally biased region" description="Polar residues" evidence="1">
    <location>
        <begin position="856"/>
        <end position="880"/>
    </location>
</feature>
<comment type="caution">
    <text evidence="2">The sequence shown here is derived from an EMBL/GenBank/DDBJ whole genome shotgun (WGS) entry which is preliminary data.</text>
</comment>
<evidence type="ECO:0000313" key="2">
    <source>
        <dbReference type="EMBL" id="KAJ4476235.1"/>
    </source>
</evidence>
<protein>
    <submittedName>
        <fullName evidence="2">Uncharacterized protein</fullName>
    </submittedName>
</protein>
<reference evidence="2" key="1">
    <citation type="submission" date="2022-08" db="EMBL/GenBank/DDBJ databases">
        <title>A Global Phylogenomic Analysis of the Shiitake Genus Lentinula.</title>
        <authorList>
            <consortium name="DOE Joint Genome Institute"/>
            <person name="Sierra-Patev S."/>
            <person name="Min B."/>
            <person name="Naranjo-Ortiz M."/>
            <person name="Looney B."/>
            <person name="Konkel Z."/>
            <person name="Slot J.C."/>
            <person name="Sakamoto Y."/>
            <person name="Steenwyk J.L."/>
            <person name="Rokas A."/>
            <person name="Carro J."/>
            <person name="Camarero S."/>
            <person name="Ferreira P."/>
            <person name="Molpeceres G."/>
            <person name="Ruiz-Duenas F.J."/>
            <person name="Serrano A."/>
            <person name="Henrissat B."/>
            <person name="Drula E."/>
            <person name="Hughes K.W."/>
            <person name="Mata J.L."/>
            <person name="Ishikawa N.K."/>
            <person name="Vargas-Isla R."/>
            <person name="Ushijima S."/>
            <person name="Smith C.A."/>
            <person name="Ahrendt S."/>
            <person name="Andreopoulos W."/>
            <person name="He G."/>
            <person name="Labutti K."/>
            <person name="Lipzen A."/>
            <person name="Ng V."/>
            <person name="Riley R."/>
            <person name="Sandor L."/>
            <person name="Barry K."/>
            <person name="Martinez A.T."/>
            <person name="Xiao Y."/>
            <person name="Gibbons J.G."/>
            <person name="Terashima K."/>
            <person name="Grigoriev I.V."/>
            <person name="Hibbett D.S."/>
        </authorList>
    </citation>
    <scope>NUCLEOTIDE SEQUENCE</scope>
    <source>
        <strain evidence="2">JLM2183</strain>
    </source>
</reference>
<accession>A0A9W9A8I0</accession>
<organism evidence="2 3">
    <name type="scientific">Lentinula aciculospora</name>
    <dbReference type="NCBI Taxonomy" id="153920"/>
    <lineage>
        <taxon>Eukaryota</taxon>
        <taxon>Fungi</taxon>
        <taxon>Dikarya</taxon>
        <taxon>Basidiomycota</taxon>
        <taxon>Agaricomycotina</taxon>
        <taxon>Agaricomycetes</taxon>
        <taxon>Agaricomycetidae</taxon>
        <taxon>Agaricales</taxon>
        <taxon>Marasmiineae</taxon>
        <taxon>Omphalotaceae</taxon>
        <taxon>Lentinula</taxon>
    </lineage>
</organism>
<feature type="compositionally biased region" description="Basic and acidic residues" evidence="1">
    <location>
        <begin position="1223"/>
        <end position="1232"/>
    </location>
</feature>
<evidence type="ECO:0000256" key="1">
    <source>
        <dbReference type="SAM" id="MobiDB-lite"/>
    </source>
</evidence>
<feature type="compositionally biased region" description="Basic and acidic residues" evidence="1">
    <location>
        <begin position="41"/>
        <end position="53"/>
    </location>
</feature>
<feature type="region of interest" description="Disordered" evidence="1">
    <location>
        <begin position="696"/>
        <end position="716"/>
    </location>
</feature>
<feature type="compositionally biased region" description="Polar residues" evidence="1">
    <location>
        <begin position="106"/>
        <end position="125"/>
    </location>
</feature>
<feature type="region of interest" description="Disordered" evidence="1">
    <location>
        <begin position="17"/>
        <end position="131"/>
    </location>
</feature>
<feature type="compositionally biased region" description="Polar residues" evidence="1">
    <location>
        <begin position="389"/>
        <end position="398"/>
    </location>
</feature>
<evidence type="ECO:0000313" key="3">
    <source>
        <dbReference type="Proteomes" id="UP001150266"/>
    </source>
</evidence>
<feature type="region of interest" description="Disordered" evidence="1">
    <location>
        <begin position="846"/>
        <end position="880"/>
    </location>
</feature>
<dbReference type="EMBL" id="JAOTPV010000012">
    <property type="protein sequence ID" value="KAJ4476235.1"/>
    <property type="molecule type" value="Genomic_DNA"/>
</dbReference>
<feature type="region of interest" description="Disordered" evidence="1">
    <location>
        <begin position="1167"/>
        <end position="1232"/>
    </location>
</feature>
<name>A0A9W9A8I0_9AGAR</name>
<feature type="region of interest" description="Disordered" evidence="1">
    <location>
        <begin position="771"/>
        <end position="814"/>
    </location>
</feature>
<dbReference type="Proteomes" id="UP001150266">
    <property type="component" value="Unassembled WGS sequence"/>
</dbReference>
<feature type="region of interest" description="Disordered" evidence="1">
    <location>
        <begin position="389"/>
        <end position="419"/>
    </location>
</feature>